<dbReference type="STRING" id="1817813.A2008_11340"/>
<dbReference type="Proteomes" id="UP000178735">
    <property type="component" value="Unassembled WGS sequence"/>
</dbReference>
<name>A0A1F7WDG3_9BACT</name>
<evidence type="ECO:0000259" key="8">
    <source>
        <dbReference type="Pfam" id="PF01467"/>
    </source>
</evidence>
<dbReference type="InterPro" id="IPR011914">
    <property type="entry name" value="RfaE_dom_II"/>
</dbReference>
<dbReference type="NCBIfam" id="TIGR00125">
    <property type="entry name" value="cyt_tran_rel"/>
    <property type="match status" value="1"/>
</dbReference>
<evidence type="ECO:0000256" key="5">
    <source>
        <dbReference type="ARBA" id="ARBA00022840"/>
    </source>
</evidence>
<dbReference type="Pfam" id="PF01467">
    <property type="entry name" value="CTP_transf_like"/>
    <property type="match status" value="1"/>
</dbReference>
<keyword evidence="5" id="KW-0067">ATP-binding</keyword>
<dbReference type="GO" id="GO:0005975">
    <property type="term" value="P:carbohydrate metabolic process"/>
    <property type="evidence" value="ECO:0007669"/>
    <property type="project" value="InterPro"/>
</dbReference>
<dbReference type="GO" id="GO:0005524">
    <property type="term" value="F:ATP binding"/>
    <property type="evidence" value="ECO:0007669"/>
    <property type="project" value="UniProtKB-KW"/>
</dbReference>
<dbReference type="InterPro" id="IPR004821">
    <property type="entry name" value="Cyt_trans-like"/>
</dbReference>
<dbReference type="EMBL" id="MGFH01000248">
    <property type="protein sequence ID" value="OGM00864.1"/>
    <property type="molecule type" value="Genomic_DNA"/>
</dbReference>
<keyword evidence="6" id="KW-0119">Carbohydrate metabolism</keyword>
<dbReference type="Gene3D" id="3.40.50.620">
    <property type="entry name" value="HUPs"/>
    <property type="match status" value="1"/>
</dbReference>
<evidence type="ECO:0000313" key="10">
    <source>
        <dbReference type="Proteomes" id="UP000178735"/>
    </source>
</evidence>
<evidence type="ECO:0000256" key="6">
    <source>
        <dbReference type="ARBA" id="ARBA00023277"/>
    </source>
</evidence>
<keyword evidence="3" id="KW-0548">Nucleotidyltransferase</keyword>
<dbReference type="GO" id="GO:0016779">
    <property type="term" value="F:nucleotidyltransferase activity"/>
    <property type="evidence" value="ECO:0007669"/>
    <property type="project" value="UniProtKB-KW"/>
</dbReference>
<organism evidence="9 10">
    <name type="scientific">Candidatus Wallbacteria bacterium GWC2_49_35</name>
    <dbReference type="NCBI Taxonomy" id="1817813"/>
    <lineage>
        <taxon>Bacteria</taxon>
        <taxon>Candidatus Walliibacteriota</taxon>
    </lineage>
</organism>
<dbReference type="InterPro" id="IPR014729">
    <property type="entry name" value="Rossmann-like_a/b/a_fold"/>
</dbReference>
<dbReference type="EC" id="2.7.7.70" evidence="1"/>
<evidence type="ECO:0000256" key="7">
    <source>
        <dbReference type="ARBA" id="ARBA00047428"/>
    </source>
</evidence>
<evidence type="ECO:0000313" key="9">
    <source>
        <dbReference type="EMBL" id="OGM00864.1"/>
    </source>
</evidence>
<proteinExistence type="predicted"/>
<dbReference type="NCBIfam" id="TIGR02199">
    <property type="entry name" value="rfaE_dom_II"/>
    <property type="match status" value="1"/>
</dbReference>
<protein>
    <recommendedName>
        <fullName evidence="1">D-glycero-beta-D-manno-heptose 1-phosphate adenylyltransferase</fullName>
        <ecNumber evidence="1">2.7.7.70</ecNumber>
    </recommendedName>
</protein>
<evidence type="ECO:0000256" key="4">
    <source>
        <dbReference type="ARBA" id="ARBA00022741"/>
    </source>
</evidence>
<evidence type="ECO:0000256" key="1">
    <source>
        <dbReference type="ARBA" id="ARBA00012519"/>
    </source>
</evidence>
<reference evidence="9 10" key="1">
    <citation type="journal article" date="2016" name="Nat. Commun.">
        <title>Thousands of microbial genomes shed light on interconnected biogeochemical processes in an aquifer system.</title>
        <authorList>
            <person name="Anantharaman K."/>
            <person name="Brown C.T."/>
            <person name="Hug L.A."/>
            <person name="Sharon I."/>
            <person name="Castelle C.J."/>
            <person name="Probst A.J."/>
            <person name="Thomas B.C."/>
            <person name="Singh A."/>
            <person name="Wilkins M.J."/>
            <person name="Karaoz U."/>
            <person name="Brodie E.L."/>
            <person name="Williams K.H."/>
            <person name="Hubbard S.S."/>
            <person name="Banfield J.F."/>
        </authorList>
    </citation>
    <scope>NUCLEOTIDE SEQUENCE [LARGE SCALE GENOMIC DNA]</scope>
</reference>
<evidence type="ECO:0000256" key="3">
    <source>
        <dbReference type="ARBA" id="ARBA00022695"/>
    </source>
</evidence>
<sequence>MNEKHIFHFSDGASKEKLAEHLKDLKRNAGFKIVFTNGCFDILHVGHLRYLRQARAAGDYLIIGLNTDSSVARNKGPKRPIVNESERAELLLGLECVDCVVYFDEETPADIIGFIRPDALIKGAEYAEKDIVGAALVRSYGGSLIRAKMIENSSTTNIIDRILKLETNGGGQ</sequence>
<dbReference type="PANTHER" id="PTHR43793:SF2">
    <property type="entry name" value="BIFUNCTIONAL PROTEIN HLDE"/>
    <property type="match status" value="1"/>
</dbReference>
<gene>
    <name evidence="9" type="ORF">A2008_11340</name>
</gene>
<keyword evidence="4" id="KW-0547">Nucleotide-binding</keyword>
<dbReference type="PANTHER" id="PTHR43793">
    <property type="entry name" value="FAD SYNTHASE"/>
    <property type="match status" value="1"/>
</dbReference>
<dbReference type="AlphaFoldDB" id="A0A1F7WDG3"/>
<keyword evidence="2" id="KW-0808">Transferase</keyword>
<comment type="catalytic activity">
    <reaction evidence="7">
        <text>D-glycero-beta-D-manno-heptose 1-phosphate + ATP + H(+) = ADP-D-glycero-beta-D-manno-heptose + diphosphate</text>
        <dbReference type="Rhea" id="RHEA:27465"/>
        <dbReference type="ChEBI" id="CHEBI:15378"/>
        <dbReference type="ChEBI" id="CHEBI:30616"/>
        <dbReference type="ChEBI" id="CHEBI:33019"/>
        <dbReference type="ChEBI" id="CHEBI:59967"/>
        <dbReference type="ChEBI" id="CHEBI:61593"/>
        <dbReference type="EC" id="2.7.7.70"/>
    </reaction>
</comment>
<dbReference type="InterPro" id="IPR050385">
    <property type="entry name" value="Archaeal_FAD_synthase"/>
</dbReference>
<feature type="domain" description="Cytidyltransferase-like" evidence="8">
    <location>
        <begin position="35"/>
        <end position="159"/>
    </location>
</feature>
<evidence type="ECO:0000256" key="2">
    <source>
        <dbReference type="ARBA" id="ARBA00022679"/>
    </source>
</evidence>
<dbReference type="SUPFAM" id="SSF52374">
    <property type="entry name" value="Nucleotidylyl transferase"/>
    <property type="match status" value="1"/>
</dbReference>
<comment type="caution">
    <text evidence="9">The sequence shown here is derived from an EMBL/GenBank/DDBJ whole genome shotgun (WGS) entry which is preliminary data.</text>
</comment>
<accession>A0A1F7WDG3</accession>
<dbReference type="GO" id="GO:0016773">
    <property type="term" value="F:phosphotransferase activity, alcohol group as acceptor"/>
    <property type="evidence" value="ECO:0007669"/>
    <property type="project" value="InterPro"/>
</dbReference>